<name>A0ABN8P0B7_9CNID</name>
<reference evidence="1 2" key="1">
    <citation type="submission" date="2022-05" db="EMBL/GenBank/DDBJ databases">
        <authorList>
            <consortium name="Genoscope - CEA"/>
            <person name="William W."/>
        </authorList>
    </citation>
    <scope>NUCLEOTIDE SEQUENCE [LARGE SCALE GENOMIC DNA]</scope>
</reference>
<accession>A0ABN8P0B7</accession>
<gene>
    <name evidence="1" type="ORF">PLOB_00031839</name>
</gene>
<feature type="non-terminal residue" evidence="1">
    <location>
        <position position="117"/>
    </location>
</feature>
<proteinExistence type="predicted"/>
<evidence type="ECO:0000313" key="1">
    <source>
        <dbReference type="EMBL" id="CAH3125396.1"/>
    </source>
</evidence>
<organism evidence="1 2">
    <name type="scientific">Porites lobata</name>
    <dbReference type="NCBI Taxonomy" id="104759"/>
    <lineage>
        <taxon>Eukaryota</taxon>
        <taxon>Metazoa</taxon>
        <taxon>Cnidaria</taxon>
        <taxon>Anthozoa</taxon>
        <taxon>Hexacorallia</taxon>
        <taxon>Scleractinia</taxon>
        <taxon>Fungiina</taxon>
        <taxon>Poritidae</taxon>
        <taxon>Porites</taxon>
    </lineage>
</organism>
<dbReference type="Proteomes" id="UP001159405">
    <property type="component" value="Unassembled WGS sequence"/>
</dbReference>
<protein>
    <submittedName>
        <fullName evidence="1">Uncharacterized protein</fullName>
    </submittedName>
</protein>
<sequence length="117" mass="13176">IWKTEFLPNIKKEIRNELKTEIEKVNCLITNLSKRLDPIQGAISMQSTKKQINDLNNWCEAQDNKINHLNGSVYDAQAAIDSIQQCSRRDCLEISGILVLPLVSPANLTQKMGQLIG</sequence>
<feature type="non-terminal residue" evidence="1">
    <location>
        <position position="1"/>
    </location>
</feature>
<evidence type="ECO:0000313" key="2">
    <source>
        <dbReference type="Proteomes" id="UP001159405"/>
    </source>
</evidence>
<dbReference type="EMBL" id="CALNXK010000041">
    <property type="protein sequence ID" value="CAH3125396.1"/>
    <property type="molecule type" value="Genomic_DNA"/>
</dbReference>
<comment type="caution">
    <text evidence="1">The sequence shown here is derived from an EMBL/GenBank/DDBJ whole genome shotgun (WGS) entry which is preliminary data.</text>
</comment>
<keyword evidence="2" id="KW-1185">Reference proteome</keyword>